<evidence type="ECO:0000313" key="9">
    <source>
        <dbReference type="EMBL" id="OGL87281.1"/>
    </source>
</evidence>
<evidence type="ECO:0000259" key="8">
    <source>
        <dbReference type="Pfam" id="PF00218"/>
    </source>
</evidence>
<accession>A0A1F7V9Z1</accession>
<proteinExistence type="predicted"/>
<dbReference type="UniPathway" id="UPA00035">
    <property type="reaction ID" value="UER00043"/>
</dbReference>
<keyword evidence="7" id="KW-0456">Lyase</keyword>
<dbReference type="SUPFAM" id="SSF51366">
    <property type="entry name" value="Ribulose-phoshate binding barrel"/>
    <property type="match status" value="1"/>
</dbReference>
<feature type="domain" description="Indole-3-glycerol phosphate synthase" evidence="8">
    <location>
        <begin position="26"/>
        <end position="205"/>
    </location>
</feature>
<keyword evidence="5" id="KW-0822">Tryptophan biosynthesis</keyword>
<dbReference type="AlphaFoldDB" id="A0A1F7V9Z1"/>
<evidence type="ECO:0000256" key="5">
    <source>
        <dbReference type="ARBA" id="ARBA00022822"/>
    </source>
</evidence>
<sequence length="220" mass="24274">MTELDAPGVRLKERQIRQKEGRTMIGNVMFIAEAKPQSPSGWRSDRTWEELVAIAAGCEYADMLSIHTDARWGGSMELVARARSMTEKPILAKGIHATDDLVAEAFGAGAHYVLVVGRVPAIKPELCLIEPHTVAELHELPASTMAVWNSRDLRKLSQPDNRKSETFEQARAAFAGWLCQASNLRTIADIKPGANAVLIGTKLSEFVESIKSIPHRHRLV</sequence>
<protein>
    <recommendedName>
        <fullName evidence="3">indole-3-glycerol-phosphate synthase</fullName>
        <ecNumber evidence="3">4.1.1.48</ecNumber>
    </recommendedName>
</protein>
<comment type="catalytic activity">
    <reaction evidence="1">
        <text>1-(2-carboxyphenylamino)-1-deoxy-D-ribulose 5-phosphate + H(+) = (1S,2R)-1-C-(indol-3-yl)glycerol 3-phosphate + CO2 + H2O</text>
        <dbReference type="Rhea" id="RHEA:23476"/>
        <dbReference type="ChEBI" id="CHEBI:15377"/>
        <dbReference type="ChEBI" id="CHEBI:15378"/>
        <dbReference type="ChEBI" id="CHEBI:16526"/>
        <dbReference type="ChEBI" id="CHEBI:58613"/>
        <dbReference type="ChEBI" id="CHEBI:58866"/>
        <dbReference type="EC" id="4.1.1.48"/>
    </reaction>
</comment>
<keyword evidence="6" id="KW-0057">Aromatic amino acid biosynthesis</keyword>
<dbReference type="EC" id="4.1.1.48" evidence="3"/>
<dbReference type="InterPro" id="IPR011060">
    <property type="entry name" value="RibuloseP-bd_barrel"/>
</dbReference>
<dbReference type="Proteomes" id="UP000178723">
    <property type="component" value="Unassembled WGS sequence"/>
</dbReference>
<gene>
    <name evidence="9" type="ORF">A3I40_03855</name>
</gene>
<dbReference type="Pfam" id="PF00218">
    <property type="entry name" value="IGPS"/>
    <property type="match status" value="1"/>
</dbReference>
<evidence type="ECO:0000256" key="4">
    <source>
        <dbReference type="ARBA" id="ARBA00022605"/>
    </source>
</evidence>
<dbReference type="InterPro" id="IPR013785">
    <property type="entry name" value="Aldolase_TIM"/>
</dbReference>
<evidence type="ECO:0000256" key="2">
    <source>
        <dbReference type="ARBA" id="ARBA00004696"/>
    </source>
</evidence>
<dbReference type="InterPro" id="IPR013798">
    <property type="entry name" value="Indole-3-glycerol_P_synth_dom"/>
</dbReference>
<evidence type="ECO:0000313" key="10">
    <source>
        <dbReference type="Proteomes" id="UP000178723"/>
    </source>
</evidence>
<comment type="pathway">
    <text evidence="2">Amino-acid biosynthesis; L-tryptophan biosynthesis; L-tryptophan from chorismate: step 4/5.</text>
</comment>
<name>A0A1F7V9Z1_9BACT</name>
<dbReference type="Gene3D" id="3.20.20.70">
    <property type="entry name" value="Aldolase class I"/>
    <property type="match status" value="1"/>
</dbReference>
<dbReference type="EMBL" id="MGEP01000023">
    <property type="protein sequence ID" value="OGL87281.1"/>
    <property type="molecule type" value="Genomic_DNA"/>
</dbReference>
<evidence type="ECO:0000256" key="7">
    <source>
        <dbReference type="ARBA" id="ARBA00023239"/>
    </source>
</evidence>
<evidence type="ECO:0000256" key="6">
    <source>
        <dbReference type="ARBA" id="ARBA00023141"/>
    </source>
</evidence>
<evidence type="ECO:0000256" key="3">
    <source>
        <dbReference type="ARBA" id="ARBA00012362"/>
    </source>
</evidence>
<evidence type="ECO:0000256" key="1">
    <source>
        <dbReference type="ARBA" id="ARBA00001633"/>
    </source>
</evidence>
<comment type="caution">
    <text evidence="9">The sequence shown here is derived from an EMBL/GenBank/DDBJ whole genome shotgun (WGS) entry which is preliminary data.</text>
</comment>
<dbReference type="GO" id="GO:0000162">
    <property type="term" value="P:L-tryptophan biosynthetic process"/>
    <property type="evidence" value="ECO:0007669"/>
    <property type="project" value="UniProtKB-UniPathway"/>
</dbReference>
<dbReference type="GO" id="GO:0004425">
    <property type="term" value="F:indole-3-glycerol-phosphate synthase activity"/>
    <property type="evidence" value="ECO:0007669"/>
    <property type="project" value="UniProtKB-EC"/>
</dbReference>
<organism evidence="9 10">
    <name type="scientific">Candidatus Uhrbacteria bacterium RIFCSPLOWO2_02_FULL_48_12</name>
    <dbReference type="NCBI Taxonomy" id="1802407"/>
    <lineage>
        <taxon>Bacteria</taxon>
        <taxon>Candidatus Uhriibacteriota</taxon>
    </lineage>
</organism>
<reference evidence="9 10" key="1">
    <citation type="journal article" date="2016" name="Nat. Commun.">
        <title>Thousands of microbial genomes shed light on interconnected biogeochemical processes in an aquifer system.</title>
        <authorList>
            <person name="Anantharaman K."/>
            <person name="Brown C.T."/>
            <person name="Hug L.A."/>
            <person name="Sharon I."/>
            <person name="Castelle C.J."/>
            <person name="Probst A.J."/>
            <person name="Thomas B.C."/>
            <person name="Singh A."/>
            <person name="Wilkins M.J."/>
            <person name="Karaoz U."/>
            <person name="Brodie E.L."/>
            <person name="Williams K.H."/>
            <person name="Hubbard S.S."/>
            <person name="Banfield J.F."/>
        </authorList>
    </citation>
    <scope>NUCLEOTIDE SEQUENCE [LARGE SCALE GENOMIC DNA]</scope>
</reference>
<dbReference type="STRING" id="1802407.A3I40_03855"/>
<keyword evidence="4" id="KW-0028">Amino-acid biosynthesis</keyword>